<feature type="domain" description="ZP" evidence="5">
    <location>
        <begin position="509"/>
        <end position="848"/>
    </location>
</feature>
<dbReference type="InterPro" id="IPR057475">
    <property type="entry name" value="CUT_C"/>
</dbReference>
<evidence type="ECO:0000313" key="7">
    <source>
        <dbReference type="Proteomes" id="UP000035680"/>
    </source>
</evidence>
<dbReference type="InterPro" id="IPR001507">
    <property type="entry name" value="ZP_dom"/>
</dbReference>
<sequence length="946" mass="109533">MAITSTIKFIPGNISEENFDTTNMEPGSLIFNAQFESGNLARVDVINKNEYDLFIRPDTYNDRQRLWFNFEVRNAMPNQKVIFNFRNLSKKNILLKKGLASPVVKEPGTNTWKRFKSSKLFYTENISTANPNVTTNVLTVYYQFRNENTYQFAYCIPYTYTKLQKYLFDNELAFSTIFRKQVIGKTIYKNNLDLITITNNINNVQKKQKIIFITARVHPGETPSSYAMHGLIEFLCSNDCQANELRNNFVFKIIPMLNPDGVILGNYRSDCLGQDLNREYIEPSNWSSSTIYCVKNLVTQYANDPNIELQFCIDIHSHSQKTNSFCIGNIISKDSKNCDYQLIFPYMMAEGSSEYSLSNTVFDMEDKKEGTFRRVLASIVPDTCFVYTYEISYFSYNELDEGDASGCINYTQNDFENCGKNICMAILRYNEYKSHKRNINIDRSFESFLSNRALNDFKKLGRMNVRKKVIMVPIFKYFLLLFFPTVFGIIHHGNDFDLSNEIIGNPIIQCTPEKVKFSIETSKPFHGRIYVKGEFNKKKCGRSFSTTDDIFEYNNKEEIDHENSFIGTSKLLKKNHNYNKFEHQKINNVRDNKMDMNEPIIFPKGSSIYYPNYENYLIRSFGGAKECPLICPICEKCNCKSRDRRSISHWNDLIIPINECFSKRNSQIETSSETVTFTVIVTFHKNFITKLDKSYQIICAYPQISKTVQTQIDVSAPVPKEVSIVVNPPKCLYSLKDITHALVRHVNIGDEIIHEWNCESPNTDMYSMVVKNCYVEDGNGRRELIIDERGCSLDANVLKTPIYSNNRMKAYVKSSVFKFPDRQYIDFQCSISICINSEQDCSNISPPKCGDSSIRYRRDLKNTSDFETLDIHLHSQTLTVLETKRQSNVEKEEYKFLPLNFSNMSLFPLEFCLSILGFGILIASGTFIFTLLSMAIVILKFFKYFI</sequence>
<dbReference type="Gene3D" id="2.60.40.3120">
    <property type="match status" value="1"/>
</dbReference>
<dbReference type="Proteomes" id="UP000035680">
    <property type="component" value="Unassembled WGS sequence"/>
</dbReference>
<dbReference type="SUPFAM" id="SSF53187">
    <property type="entry name" value="Zn-dependent exopeptidases"/>
    <property type="match status" value="1"/>
</dbReference>
<dbReference type="Pfam" id="PF00246">
    <property type="entry name" value="Peptidase_M14"/>
    <property type="match status" value="1"/>
</dbReference>
<dbReference type="STRING" id="75913.A0A0K0EXG7"/>
<dbReference type="GO" id="GO:0004181">
    <property type="term" value="F:metallocarboxypeptidase activity"/>
    <property type="evidence" value="ECO:0007669"/>
    <property type="project" value="InterPro"/>
</dbReference>
<dbReference type="InterPro" id="IPR000834">
    <property type="entry name" value="Peptidase_M14"/>
</dbReference>
<dbReference type="WBParaSite" id="SVE_0122100.1">
    <property type="protein sequence ID" value="SVE_0122100.1"/>
    <property type="gene ID" value="SVE_0122100"/>
</dbReference>
<evidence type="ECO:0000259" key="6">
    <source>
        <dbReference type="PROSITE" id="PS52035"/>
    </source>
</evidence>
<dbReference type="Pfam" id="PF25301">
    <property type="entry name" value="CUT_C"/>
    <property type="match status" value="1"/>
</dbReference>
<dbReference type="SMART" id="SM00631">
    <property type="entry name" value="Zn_pept"/>
    <property type="match status" value="1"/>
</dbReference>
<feature type="domain" description="Peptidase M14" evidence="6">
    <location>
        <begin position="156"/>
        <end position="414"/>
    </location>
</feature>
<keyword evidence="7" id="KW-1185">Reference proteome</keyword>
<feature type="transmembrane region" description="Helical" evidence="4">
    <location>
        <begin position="915"/>
        <end position="942"/>
    </location>
</feature>
<comment type="cofactor">
    <cofactor evidence="1">
        <name>Zn(2+)</name>
        <dbReference type="ChEBI" id="CHEBI:29105"/>
    </cofactor>
</comment>
<reference evidence="8" key="2">
    <citation type="submission" date="2015-08" db="UniProtKB">
        <authorList>
            <consortium name="WormBaseParasite"/>
        </authorList>
    </citation>
    <scope>IDENTIFICATION</scope>
</reference>
<dbReference type="InterPro" id="IPR056953">
    <property type="entry name" value="CUT_N"/>
</dbReference>
<evidence type="ECO:0000256" key="2">
    <source>
        <dbReference type="ARBA" id="ARBA00005988"/>
    </source>
</evidence>
<dbReference type="GO" id="GO:0008270">
    <property type="term" value="F:zinc ion binding"/>
    <property type="evidence" value="ECO:0007669"/>
    <property type="project" value="InterPro"/>
</dbReference>
<dbReference type="InterPro" id="IPR050821">
    <property type="entry name" value="Cytosolic_carboxypeptidase"/>
</dbReference>
<dbReference type="InterPro" id="IPR040626">
    <property type="entry name" value="Pepdidase_M14_N"/>
</dbReference>
<feature type="active site" description="Proton donor/acceptor" evidence="3">
    <location>
        <position position="390"/>
    </location>
</feature>
<evidence type="ECO:0000256" key="1">
    <source>
        <dbReference type="ARBA" id="ARBA00001947"/>
    </source>
</evidence>
<keyword evidence="4" id="KW-0812">Transmembrane</keyword>
<evidence type="ECO:0000259" key="5">
    <source>
        <dbReference type="PROSITE" id="PS51034"/>
    </source>
</evidence>
<dbReference type="PROSITE" id="PS52035">
    <property type="entry name" value="PEPTIDASE_M14"/>
    <property type="match status" value="1"/>
</dbReference>
<organism evidence="7 8">
    <name type="scientific">Strongyloides venezuelensis</name>
    <name type="common">Threadworm</name>
    <dbReference type="NCBI Taxonomy" id="75913"/>
    <lineage>
        <taxon>Eukaryota</taxon>
        <taxon>Metazoa</taxon>
        <taxon>Ecdysozoa</taxon>
        <taxon>Nematoda</taxon>
        <taxon>Chromadorea</taxon>
        <taxon>Rhabditida</taxon>
        <taxon>Tylenchina</taxon>
        <taxon>Panagrolaimomorpha</taxon>
        <taxon>Strongyloidoidea</taxon>
        <taxon>Strongyloididae</taxon>
        <taxon>Strongyloides</taxon>
    </lineage>
</organism>
<dbReference type="PANTHER" id="PTHR12756:SF9">
    <property type="entry name" value="CYTOSOLIC CARBOXYPEPTIDASE 6"/>
    <property type="match status" value="1"/>
</dbReference>
<dbReference type="PROSITE" id="PS51034">
    <property type="entry name" value="ZP_2"/>
    <property type="match status" value="1"/>
</dbReference>
<dbReference type="AlphaFoldDB" id="A0A0K0EXG7"/>
<evidence type="ECO:0000256" key="4">
    <source>
        <dbReference type="SAM" id="Phobius"/>
    </source>
</evidence>
<reference evidence="7" key="1">
    <citation type="submission" date="2014-07" db="EMBL/GenBank/DDBJ databases">
        <authorList>
            <person name="Martin A.A"/>
            <person name="De Silva N."/>
        </authorList>
    </citation>
    <scope>NUCLEOTIDE SEQUENCE</scope>
</reference>
<dbReference type="Gene3D" id="3.40.630.10">
    <property type="entry name" value="Zn peptidases"/>
    <property type="match status" value="1"/>
</dbReference>
<keyword evidence="4" id="KW-0472">Membrane</keyword>
<dbReference type="PANTHER" id="PTHR12756">
    <property type="entry name" value="CYTOSOLIC CARBOXYPEPTIDASE"/>
    <property type="match status" value="1"/>
</dbReference>
<dbReference type="GO" id="GO:0006508">
    <property type="term" value="P:proteolysis"/>
    <property type="evidence" value="ECO:0007669"/>
    <property type="project" value="InterPro"/>
</dbReference>
<proteinExistence type="inferred from homology"/>
<name>A0A0K0EXG7_STRVS</name>
<evidence type="ECO:0000313" key="8">
    <source>
        <dbReference type="WBParaSite" id="SVE_0122100.1"/>
    </source>
</evidence>
<accession>A0A0K0EXG7</accession>
<dbReference type="Pfam" id="PF25057">
    <property type="entry name" value="CUT_N"/>
    <property type="match status" value="2"/>
</dbReference>
<dbReference type="Pfam" id="PF18027">
    <property type="entry name" value="Pepdidase_M14_N"/>
    <property type="match status" value="1"/>
</dbReference>
<evidence type="ECO:0000256" key="3">
    <source>
        <dbReference type="PROSITE-ProRule" id="PRU01379"/>
    </source>
</evidence>
<keyword evidence="4" id="KW-1133">Transmembrane helix</keyword>
<comment type="similarity">
    <text evidence="2 3">Belongs to the peptidase M14 family.</text>
</comment>
<protein>
    <submittedName>
        <fullName evidence="8">ZP domain-containing protein</fullName>
    </submittedName>
</protein>
<dbReference type="SMART" id="SM00241">
    <property type="entry name" value="ZP"/>
    <property type="match status" value="1"/>
</dbReference>